<keyword evidence="4" id="KW-1185">Reference proteome</keyword>
<dbReference type="InterPro" id="IPR013783">
    <property type="entry name" value="Ig-like_fold"/>
</dbReference>
<dbReference type="Proteomes" id="UP000182719">
    <property type="component" value="Unassembled WGS sequence"/>
</dbReference>
<dbReference type="Gene3D" id="2.60.120.1440">
    <property type="match status" value="1"/>
</dbReference>
<proteinExistence type="predicted"/>
<evidence type="ECO:0000256" key="2">
    <source>
        <dbReference type="SAM" id="Phobius"/>
    </source>
</evidence>
<dbReference type="Gene3D" id="2.60.40.10">
    <property type="entry name" value="Immunoglobulins"/>
    <property type="match status" value="1"/>
</dbReference>
<dbReference type="RefSeq" id="WP_075006186.1">
    <property type="nucleotide sequence ID" value="NZ_FOAP01000004.1"/>
</dbReference>
<feature type="region of interest" description="Disordered" evidence="1">
    <location>
        <begin position="287"/>
        <end position="332"/>
    </location>
</feature>
<keyword evidence="2" id="KW-0472">Membrane</keyword>
<evidence type="ECO:0000313" key="4">
    <source>
        <dbReference type="Proteomes" id="UP000182719"/>
    </source>
</evidence>
<evidence type="ECO:0000256" key="1">
    <source>
        <dbReference type="SAM" id="MobiDB-lite"/>
    </source>
</evidence>
<protein>
    <submittedName>
        <fullName evidence="3">FecR family protein</fullName>
    </submittedName>
</protein>
<sequence>MAGSQTPRRQAPFLIGLALILAALPLGYFVFLREPPPPPPVVVKAPPPAPPVEAPAPRKAVQLSLKTIEGTVEVRRGGGPWEAAQRGAPLNPTDAVRTKDASSAVIIGDEAVEVLMSAGTEVSVESLTDELSRILLETGMATTVIRPGKRHTFEVKAAHSDALARAEEASTFTMSNDGAGTVAVGAREGNVEFRGHGKVVIVRAGQQSIVTPTSGGPSEPAPVPTSLLRKISWPDNRRNQRRVTVAGEAEPGSRLELAGQHFSPGPDGKFERSVELKEGENLVRLRAYSVGGTHQEAQKTFKMDTRPPKKLKVDLPWGNPSPSEAPTQTQSP</sequence>
<organism evidence="3 4">
    <name type="scientific">Stigmatella aurantiaca</name>
    <dbReference type="NCBI Taxonomy" id="41"/>
    <lineage>
        <taxon>Bacteria</taxon>
        <taxon>Pseudomonadati</taxon>
        <taxon>Myxococcota</taxon>
        <taxon>Myxococcia</taxon>
        <taxon>Myxococcales</taxon>
        <taxon>Cystobacterineae</taxon>
        <taxon>Archangiaceae</taxon>
        <taxon>Stigmatella</taxon>
    </lineage>
</organism>
<feature type="transmembrane region" description="Helical" evidence="2">
    <location>
        <begin position="12"/>
        <end position="31"/>
    </location>
</feature>
<evidence type="ECO:0000313" key="3">
    <source>
        <dbReference type="EMBL" id="SEL15093.1"/>
    </source>
</evidence>
<feature type="region of interest" description="Disordered" evidence="1">
    <location>
        <begin position="245"/>
        <end position="271"/>
    </location>
</feature>
<dbReference type="OrthoDB" id="5496713at2"/>
<keyword evidence="2" id="KW-0812">Transmembrane</keyword>
<dbReference type="PANTHER" id="PTHR38731">
    <property type="entry name" value="LIPL45-RELATED LIPOPROTEIN-RELATED"/>
    <property type="match status" value="1"/>
</dbReference>
<keyword evidence="2" id="KW-1133">Transmembrane helix</keyword>
<accession>A0A1H7MV52</accession>
<gene>
    <name evidence="3" type="ORF">SAMN05444354_104122</name>
</gene>
<reference evidence="4" key="1">
    <citation type="submission" date="2016-10" db="EMBL/GenBank/DDBJ databases">
        <authorList>
            <person name="Varghese N."/>
            <person name="Submissions S."/>
        </authorList>
    </citation>
    <scope>NUCLEOTIDE SEQUENCE [LARGE SCALE GENOMIC DNA]</scope>
    <source>
        <strain evidence="4">DSM 17044</strain>
    </source>
</reference>
<name>A0A1H7MV52_STIAU</name>
<feature type="compositionally biased region" description="Polar residues" evidence="1">
    <location>
        <begin position="320"/>
        <end position="332"/>
    </location>
</feature>
<dbReference type="PANTHER" id="PTHR38731:SF3">
    <property type="entry name" value="BLL6125 PROTEIN"/>
    <property type="match status" value="1"/>
</dbReference>
<dbReference type="EMBL" id="FOAP01000004">
    <property type="protein sequence ID" value="SEL15093.1"/>
    <property type="molecule type" value="Genomic_DNA"/>
</dbReference>
<feature type="compositionally biased region" description="Basic and acidic residues" evidence="1">
    <location>
        <begin position="296"/>
        <end position="313"/>
    </location>
</feature>
<dbReference type="AlphaFoldDB" id="A0A1H7MV52"/>